<dbReference type="AlphaFoldDB" id="A0AAN7VQY3"/>
<dbReference type="EMBL" id="JAVRQU010000009">
    <property type="protein sequence ID" value="KAK5698984.1"/>
    <property type="molecule type" value="Genomic_DNA"/>
</dbReference>
<name>A0AAN7VQY3_9PEZI</name>
<evidence type="ECO:0000313" key="1">
    <source>
        <dbReference type="EMBL" id="KAK5698984.1"/>
    </source>
</evidence>
<sequence>MRTAMRQLQEQGQLSAQESLIFGNRLNILKMRIAILSKIRIQELEAPRAISYYGHSISEGSGGQPGERISSDFQNWDGFL</sequence>
<gene>
    <name evidence="1" type="ORF">LTR97_006633</name>
</gene>
<organism evidence="1 2">
    <name type="scientific">Elasticomyces elasticus</name>
    <dbReference type="NCBI Taxonomy" id="574655"/>
    <lineage>
        <taxon>Eukaryota</taxon>
        <taxon>Fungi</taxon>
        <taxon>Dikarya</taxon>
        <taxon>Ascomycota</taxon>
        <taxon>Pezizomycotina</taxon>
        <taxon>Dothideomycetes</taxon>
        <taxon>Dothideomycetidae</taxon>
        <taxon>Mycosphaerellales</taxon>
        <taxon>Teratosphaeriaceae</taxon>
        <taxon>Elasticomyces</taxon>
    </lineage>
</organism>
<dbReference type="Proteomes" id="UP001310594">
    <property type="component" value="Unassembled WGS sequence"/>
</dbReference>
<accession>A0AAN7VQY3</accession>
<reference evidence="1" key="1">
    <citation type="submission" date="2023-08" db="EMBL/GenBank/DDBJ databases">
        <title>Black Yeasts Isolated from many extreme environments.</title>
        <authorList>
            <person name="Coleine C."/>
            <person name="Stajich J.E."/>
            <person name="Selbmann L."/>
        </authorList>
    </citation>
    <scope>NUCLEOTIDE SEQUENCE</scope>
    <source>
        <strain evidence="1">CCFEE 5810</strain>
    </source>
</reference>
<comment type="caution">
    <text evidence="1">The sequence shown here is derived from an EMBL/GenBank/DDBJ whole genome shotgun (WGS) entry which is preliminary data.</text>
</comment>
<evidence type="ECO:0000313" key="2">
    <source>
        <dbReference type="Proteomes" id="UP001310594"/>
    </source>
</evidence>
<proteinExistence type="predicted"/>
<protein>
    <submittedName>
        <fullName evidence="1">Uncharacterized protein</fullName>
    </submittedName>
</protein>